<evidence type="ECO:0000313" key="8">
    <source>
        <dbReference type="EMBL" id="QQB15771.1"/>
    </source>
</evidence>
<evidence type="ECO:0000256" key="6">
    <source>
        <dbReference type="SAM" id="Phobius"/>
    </source>
</evidence>
<feature type="transmembrane region" description="Helical" evidence="6">
    <location>
        <begin position="58"/>
        <end position="78"/>
    </location>
</feature>
<name>A0A7T4DKV6_9MICO</name>
<feature type="transmembrane region" description="Helical" evidence="6">
    <location>
        <begin position="172"/>
        <end position="189"/>
    </location>
</feature>
<dbReference type="Gene3D" id="1.20.1250.20">
    <property type="entry name" value="MFS general substrate transporter like domains"/>
    <property type="match status" value="1"/>
</dbReference>
<evidence type="ECO:0000256" key="3">
    <source>
        <dbReference type="ARBA" id="ARBA00022692"/>
    </source>
</evidence>
<dbReference type="SUPFAM" id="SSF103473">
    <property type="entry name" value="MFS general substrate transporter"/>
    <property type="match status" value="1"/>
</dbReference>
<organism evidence="8 9">
    <name type="scientific">Brevibacterium casei</name>
    <dbReference type="NCBI Taxonomy" id="33889"/>
    <lineage>
        <taxon>Bacteria</taxon>
        <taxon>Bacillati</taxon>
        <taxon>Actinomycetota</taxon>
        <taxon>Actinomycetes</taxon>
        <taxon>Micrococcales</taxon>
        <taxon>Brevibacteriaceae</taxon>
        <taxon>Brevibacterium</taxon>
    </lineage>
</organism>
<dbReference type="PROSITE" id="PS50850">
    <property type="entry name" value="MFS"/>
    <property type="match status" value="1"/>
</dbReference>
<feature type="transmembrane region" description="Helical" evidence="6">
    <location>
        <begin position="110"/>
        <end position="134"/>
    </location>
</feature>
<dbReference type="InterPro" id="IPR020846">
    <property type="entry name" value="MFS_dom"/>
</dbReference>
<feature type="transmembrane region" description="Helical" evidence="6">
    <location>
        <begin position="377"/>
        <end position="396"/>
    </location>
</feature>
<keyword evidence="2" id="KW-1003">Cell membrane</keyword>
<evidence type="ECO:0000313" key="9">
    <source>
        <dbReference type="Proteomes" id="UP000595374"/>
    </source>
</evidence>
<dbReference type="GO" id="GO:0005886">
    <property type="term" value="C:plasma membrane"/>
    <property type="evidence" value="ECO:0007669"/>
    <property type="project" value="UniProtKB-SubCell"/>
</dbReference>
<gene>
    <name evidence="8" type="ORF">I6H47_07605</name>
</gene>
<evidence type="ECO:0000256" key="1">
    <source>
        <dbReference type="ARBA" id="ARBA00004651"/>
    </source>
</evidence>
<dbReference type="Proteomes" id="UP000595374">
    <property type="component" value="Chromosome"/>
</dbReference>
<feature type="transmembrane region" description="Helical" evidence="6">
    <location>
        <begin position="146"/>
        <end position="166"/>
    </location>
</feature>
<sequence length="398" mass="39351">MTSTDTGAALLGRRGTLALAAAGLSLIAACYGLARFAFGLFLPAFRADFGLDAQTAGAIASGSYIAYCLAIVAATILTPRCGARPIAACAGIIATIGTALIAAAPTTTMLAIGVLIAGSSTGVASPPLAQAVAQSVRSSVRGRTQTVINAGTGLGVAVAGPIALLTLGQWRWAWIAFAVLSALVTLWILRAVPSPGGARAATPSPRRPGIAEPAFLPRPLLPRGSTPLMTASALMGFASAAVWTFGRDLLVGVGGMGETASAIAWILLGTFGMLGAVSGDLAATVGLRRGWLVAMLILAASTLLFAAVPGSIAGAWAAAAVFGAVYIALTGLLLVWGTEVYDRAPAAGVGLAFLLIAVGQALGAPLLGALITGLGAGPAFAVAAGTAVVGAFLGPLRR</sequence>
<dbReference type="InterPro" id="IPR050189">
    <property type="entry name" value="MFS_Efflux_Transporters"/>
</dbReference>
<feature type="domain" description="Major facilitator superfamily (MFS) profile" evidence="7">
    <location>
        <begin position="16"/>
        <end position="398"/>
    </location>
</feature>
<feature type="transmembrane region" description="Helical" evidence="6">
    <location>
        <begin position="314"/>
        <end position="336"/>
    </location>
</feature>
<feature type="transmembrane region" description="Helical" evidence="6">
    <location>
        <begin position="348"/>
        <end position="371"/>
    </location>
</feature>
<comment type="subcellular location">
    <subcellularLocation>
        <location evidence="1">Cell membrane</location>
        <topology evidence="1">Multi-pass membrane protein</topology>
    </subcellularLocation>
</comment>
<feature type="transmembrane region" description="Helical" evidence="6">
    <location>
        <begin position="262"/>
        <end position="283"/>
    </location>
</feature>
<dbReference type="InterPro" id="IPR036259">
    <property type="entry name" value="MFS_trans_sf"/>
</dbReference>
<dbReference type="Pfam" id="PF07690">
    <property type="entry name" value="MFS_1"/>
    <property type="match status" value="1"/>
</dbReference>
<proteinExistence type="predicted"/>
<dbReference type="PANTHER" id="PTHR43124:SF3">
    <property type="entry name" value="CHLORAMPHENICOL EFFLUX PUMP RV0191"/>
    <property type="match status" value="1"/>
</dbReference>
<protein>
    <submittedName>
        <fullName evidence="8">MFS transporter</fullName>
    </submittedName>
</protein>
<evidence type="ECO:0000259" key="7">
    <source>
        <dbReference type="PROSITE" id="PS50850"/>
    </source>
</evidence>
<feature type="transmembrane region" description="Helical" evidence="6">
    <location>
        <begin position="228"/>
        <end position="246"/>
    </location>
</feature>
<evidence type="ECO:0000256" key="2">
    <source>
        <dbReference type="ARBA" id="ARBA00022475"/>
    </source>
</evidence>
<dbReference type="InterPro" id="IPR011701">
    <property type="entry name" value="MFS"/>
</dbReference>
<dbReference type="EMBL" id="CP065989">
    <property type="protein sequence ID" value="QQB15771.1"/>
    <property type="molecule type" value="Genomic_DNA"/>
</dbReference>
<feature type="transmembrane region" description="Helical" evidence="6">
    <location>
        <begin position="17"/>
        <end position="38"/>
    </location>
</feature>
<keyword evidence="5 6" id="KW-0472">Membrane</keyword>
<feature type="transmembrane region" description="Helical" evidence="6">
    <location>
        <begin position="290"/>
        <end position="308"/>
    </location>
</feature>
<feature type="transmembrane region" description="Helical" evidence="6">
    <location>
        <begin position="85"/>
        <end position="104"/>
    </location>
</feature>
<keyword evidence="4 6" id="KW-1133">Transmembrane helix</keyword>
<dbReference type="AlphaFoldDB" id="A0A7T4DKV6"/>
<evidence type="ECO:0000256" key="4">
    <source>
        <dbReference type="ARBA" id="ARBA00022989"/>
    </source>
</evidence>
<evidence type="ECO:0000256" key="5">
    <source>
        <dbReference type="ARBA" id="ARBA00023136"/>
    </source>
</evidence>
<dbReference type="GO" id="GO:0022857">
    <property type="term" value="F:transmembrane transporter activity"/>
    <property type="evidence" value="ECO:0007669"/>
    <property type="project" value="InterPro"/>
</dbReference>
<accession>A0A7T4DKV6</accession>
<dbReference type="RefSeq" id="WP_198500701.1">
    <property type="nucleotide sequence ID" value="NZ_CP065989.1"/>
</dbReference>
<reference evidence="8 9" key="1">
    <citation type="submission" date="2020-12" db="EMBL/GenBank/DDBJ databases">
        <title>FDA dAtabase for Regulatory Grade micrObial Sequences (FDA-ARGOS): Supporting development and validation of Infectious Disease Dx tests.</title>
        <authorList>
            <person name="Sproer C."/>
            <person name="Gronow S."/>
            <person name="Severitt S."/>
            <person name="Schroder I."/>
            <person name="Tallon L."/>
            <person name="Sadzewicz L."/>
            <person name="Zhao X."/>
            <person name="Boylan J."/>
            <person name="Ott S."/>
            <person name="Bowen H."/>
            <person name="Vavikolanu K."/>
            <person name="Mehta A."/>
            <person name="Aluvathingal J."/>
            <person name="Nadendla S."/>
            <person name="Lowell S."/>
            <person name="Myers T."/>
            <person name="Yan Y."/>
            <person name="Sichtig H."/>
        </authorList>
    </citation>
    <scope>NUCLEOTIDE SEQUENCE [LARGE SCALE GENOMIC DNA]</scope>
    <source>
        <strain evidence="8 9">FDAARGOS_990</strain>
    </source>
</reference>
<keyword evidence="3 6" id="KW-0812">Transmembrane</keyword>
<dbReference type="PANTHER" id="PTHR43124">
    <property type="entry name" value="PURINE EFFLUX PUMP PBUE"/>
    <property type="match status" value="1"/>
</dbReference>